<dbReference type="PANTHER" id="PTHR34136">
    <property type="match status" value="1"/>
</dbReference>
<evidence type="ECO:0000313" key="3">
    <source>
        <dbReference type="EMBL" id="NVO78105.1"/>
    </source>
</evidence>
<keyword evidence="4" id="KW-1185">Reference proteome</keyword>
<keyword evidence="1" id="KW-0328">Glycosyltransferase</keyword>
<dbReference type="CDD" id="cd06533">
    <property type="entry name" value="Glyco_transf_WecG_TagA"/>
    <property type="match status" value="1"/>
</dbReference>
<evidence type="ECO:0000256" key="2">
    <source>
        <dbReference type="ARBA" id="ARBA00022679"/>
    </source>
</evidence>
<organism evidence="3 4">
    <name type="scientific">Undibacterium oligocarboniphilum</name>
    <dbReference type="NCBI Taxonomy" id="666702"/>
    <lineage>
        <taxon>Bacteria</taxon>
        <taxon>Pseudomonadati</taxon>
        <taxon>Pseudomonadota</taxon>
        <taxon>Betaproteobacteria</taxon>
        <taxon>Burkholderiales</taxon>
        <taxon>Oxalobacteraceae</taxon>
        <taxon>Undibacterium</taxon>
    </lineage>
</organism>
<dbReference type="PANTHER" id="PTHR34136:SF1">
    <property type="entry name" value="UDP-N-ACETYL-D-MANNOSAMINURONIC ACID TRANSFERASE"/>
    <property type="match status" value="1"/>
</dbReference>
<reference evidence="3 4" key="1">
    <citation type="submission" date="2020-06" db="EMBL/GenBank/DDBJ databases">
        <authorList>
            <person name="Qiu C."/>
            <person name="Liu Z."/>
        </authorList>
    </citation>
    <scope>NUCLEOTIDE SEQUENCE [LARGE SCALE GENOMIC DNA]</scope>
    <source>
        <strain evidence="3 4">EM 1</strain>
    </source>
</reference>
<evidence type="ECO:0000256" key="1">
    <source>
        <dbReference type="ARBA" id="ARBA00022676"/>
    </source>
</evidence>
<dbReference type="EMBL" id="JABXYJ010000005">
    <property type="protein sequence ID" value="NVO78105.1"/>
    <property type="molecule type" value="Genomic_DNA"/>
</dbReference>
<dbReference type="Pfam" id="PF03808">
    <property type="entry name" value="Glyco_tran_WecG"/>
    <property type="match status" value="1"/>
</dbReference>
<dbReference type="InterPro" id="IPR004629">
    <property type="entry name" value="WecG_TagA_CpsF"/>
</dbReference>
<proteinExistence type="predicted"/>
<sequence>MRFLEASQTLMAAAIRHDQPSQIVVTPNVDHIVRLDQQPEFKKLYATADYIFADGMPVVWASKMTANPLPERVTGADLFVALCKECAQKNLPVFILGGMPGQEQELQEAFARIYPGLPVSIFCPSMQFTPDGNEADTAIGRIQDAGPAILFICLGMPKQEYFAFRYRREIQSRNVPLILCVGAAMEFALGQKKRAPLWMQKIGMEWFWRLASEPRRLWQRYTVQGSRFFGILLREHRKLRQS</sequence>
<dbReference type="GO" id="GO:0016758">
    <property type="term" value="F:hexosyltransferase activity"/>
    <property type="evidence" value="ECO:0007669"/>
    <property type="project" value="TreeGrafter"/>
</dbReference>
<dbReference type="AlphaFoldDB" id="A0A850QKP3"/>
<name>A0A850QKP3_9BURK</name>
<evidence type="ECO:0000313" key="4">
    <source>
        <dbReference type="Proteomes" id="UP000588051"/>
    </source>
</evidence>
<dbReference type="Proteomes" id="UP000588051">
    <property type="component" value="Unassembled WGS sequence"/>
</dbReference>
<comment type="caution">
    <text evidence="3">The sequence shown here is derived from an EMBL/GenBank/DDBJ whole genome shotgun (WGS) entry which is preliminary data.</text>
</comment>
<accession>A0A850QKP3</accession>
<protein>
    <submittedName>
        <fullName evidence="3">WecB/TagA/CpsF family glycosyltransferase</fullName>
    </submittedName>
</protein>
<keyword evidence="2 3" id="KW-0808">Transferase</keyword>
<dbReference type="NCBIfam" id="TIGR00696">
    <property type="entry name" value="wecG_tagA_cpsF"/>
    <property type="match status" value="1"/>
</dbReference>
<gene>
    <name evidence="3" type="ORF">HV832_09700</name>
</gene>